<keyword evidence="1" id="KW-1133">Transmembrane helix</keyword>
<dbReference type="AlphaFoldDB" id="A0A0P9DGX4"/>
<protein>
    <recommendedName>
        <fullName evidence="4">Macroglobulin domain-containing protein</fullName>
    </recommendedName>
</protein>
<evidence type="ECO:0000313" key="2">
    <source>
        <dbReference type="EMBL" id="KPV54738.1"/>
    </source>
</evidence>
<dbReference type="Proteomes" id="UP000050509">
    <property type="component" value="Unassembled WGS sequence"/>
</dbReference>
<accession>A0A0P9DGX4</accession>
<dbReference type="Gene3D" id="2.60.40.10">
    <property type="entry name" value="Immunoglobulins"/>
    <property type="match status" value="1"/>
</dbReference>
<proteinExistence type="predicted"/>
<feature type="transmembrane region" description="Helical" evidence="1">
    <location>
        <begin position="141"/>
        <end position="162"/>
    </location>
</feature>
<sequence length="172" mass="17721">MKRIQVLALLIALAALVTLGGGGVALADGGKGVTVQPLTPKPGDVITVKGDLLGPNSIVEVRIIGTGVDIDLGEVQADEEGDFTAQFRVPADLAPGTYQVQATGAESATTEITVVAAGPTSSAEMPMDPAMMNVPVRERPLWETIALVALFGALSGLGLFFARTARRELAAR</sequence>
<keyword evidence="3" id="KW-1185">Reference proteome</keyword>
<evidence type="ECO:0000313" key="3">
    <source>
        <dbReference type="Proteomes" id="UP000050509"/>
    </source>
</evidence>
<evidence type="ECO:0000256" key="1">
    <source>
        <dbReference type="SAM" id="Phobius"/>
    </source>
</evidence>
<comment type="caution">
    <text evidence="2">The sequence shown here is derived from an EMBL/GenBank/DDBJ whole genome shotgun (WGS) entry which is preliminary data.</text>
</comment>
<name>A0A0P9DGX4_9CHLR</name>
<evidence type="ECO:0008006" key="4">
    <source>
        <dbReference type="Google" id="ProtNLM"/>
    </source>
</evidence>
<keyword evidence="1" id="KW-0812">Transmembrane</keyword>
<keyword evidence="1" id="KW-0472">Membrane</keyword>
<reference evidence="2 3" key="1">
    <citation type="submission" date="2015-09" db="EMBL/GenBank/DDBJ databases">
        <title>Draft genome sequence of Kouleothrix aurantiaca JCM 19913.</title>
        <authorList>
            <person name="Hemp J."/>
        </authorList>
    </citation>
    <scope>NUCLEOTIDE SEQUENCE [LARGE SCALE GENOMIC DNA]</scope>
    <source>
        <strain evidence="2 3">COM-B</strain>
    </source>
</reference>
<dbReference type="InterPro" id="IPR013783">
    <property type="entry name" value="Ig-like_fold"/>
</dbReference>
<dbReference type="EMBL" id="LJCR01000018">
    <property type="protein sequence ID" value="KPV54738.1"/>
    <property type="molecule type" value="Genomic_DNA"/>
</dbReference>
<gene>
    <name evidence="2" type="ORF">SE17_01775</name>
</gene>
<organism evidence="2 3">
    <name type="scientific">Kouleothrix aurantiaca</name>
    <dbReference type="NCBI Taxonomy" id="186479"/>
    <lineage>
        <taxon>Bacteria</taxon>
        <taxon>Bacillati</taxon>
        <taxon>Chloroflexota</taxon>
        <taxon>Chloroflexia</taxon>
        <taxon>Chloroflexales</taxon>
        <taxon>Roseiflexineae</taxon>
        <taxon>Roseiflexaceae</taxon>
        <taxon>Kouleothrix</taxon>
    </lineage>
</organism>